<dbReference type="Pfam" id="PF23622">
    <property type="entry name" value="LRR_At1g61320_AtMIF1"/>
    <property type="match status" value="1"/>
</dbReference>
<gene>
    <name evidence="3" type="ORF">PHJA_001453700</name>
</gene>
<dbReference type="InterPro" id="IPR053772">
    <property type="entry name" value="At1g61320/At1g61330-like"/>
</dbReference>
<dbReference type="InterPro" id="IPR036047">
    <property type="entry name" value="F-box-like_dom_sf"/>
</dbReference>
<feature type="domain" description="At1g61320/AtMIF1 LRR" evidence="2">
    <location>
        <begin position="181"/>
        <end position="421"/>
    </location>
</feature>
<dbReference type="Pfam" id="PF00646">
    <property type="entry name" value="F-box"/>
    <property type="match status" value="1"/>
</dbReference>
<dbReference type="InterPro" id="IPR053781">
    <property type="entry name" value="F-box_AtFBL13-like"/>
</dbReference>
<evidence type="ECO:0000259" key="1">
    <source>
        <dbReference type="Pfam" id="PF00646"/>
    </source>
</evidence>
<keyword evidence="4" id="KW-1185">Reference proteome</keyword>
<dbReference type="PANTHER" id="PTHR34145:SF68">
    <property type="entry name" value="FBD DOMAIN-CONTAINING PROTEIN"/>
    <property type="match status" value="1"/>
</dbReference>
<sequence length="459" mass="53016">MGGKRVNVDSKFQAKKRVKRYHADADDDRISRLPDDILIDILSSLRLKEAARTSVLSSRWVNLWKHNSRLDFDANSALCRIAQRYKETKLRIMERRTYVKWVNSVLRSHKGRATLKEFRICFDLGPPAQRAITKWLKFAFARRVERLELDLLEYGDFCTSSSEMYVFPQELLTSRTLSFDFKDLKALCLKSVAVTDEAIDFFLRNCPFLEQLIVHNAQKLSNLQVRGSLKHLEIYHCTRLKSIKVSNAPNLTSLTLTSLEGLLLENVPMLVEFFVMGGHDNIYLKQLPRALSCCISQLETLTLKLCSPTVRLKIIECPFPFPKLKKLVVDFFAKRDESLIELASFLRTSPYLEEFVSIWDKPSRTKTQGKNNAAMPFPHLHLKVFKFLGYFGRSSDVELVRYILNNCVVLDKIIIDPHYQAVFTHTPVEADDLEAEQTTGIYAKQLEAEIPRRIEFVTL</sequence>
<dbReference type="OrthoDB" id="912983at2759"/>
<dbReference type="EMBL" id="BMAC01000301">
    <property type="protein sequence ID" value="GFP93094.1"/>
    <property type="molecule type" value="Genomic_DNA"/>
</dbReference>
<evidence type="ECO:0000313" key="3">
    <source>
        <dbReference type="EMBL" id="GFP93094.1"/>
    </source>
</evidence>
<organism evidence="3 4">
    <name type="scientific">Phtheirospermum japonicum</name>
    <dbReference type="NCBI Taxonomy" id="374723"/>
    <lineage>
        <taxon>Eukaryota</taxon>
        <taxon>Viridiplantae</taxon>
        <taxon>Streptophyta</taxon>
        <taxon>Embryophyta</taxon>
        <taxon>Tracheophyta</taxon>
        <taxon>Spermatophyta</taxon>
        <taxon>Magnoliopsida</taxon>
        <taxon>eudicotyledons</taxon>
        <taxon>Gunneridae</taxon>
        <taxon>Pentapetalae</taxon>
        <taxon>asterids</taxon>
        <taxon>lamiids</taxon>
        <taxon>Lamiales</taxon>
        <taxon>Orobanchaceae</taxon>
        <taxon>Orobanchaceae incertae sedis</taxon>
        <taxon>Phtheirospermum</taxon>
    </lineage>
</organism>
<protein>
    <recommendedName>
        <fullName evidence="5">F-box domain-containing protein</fullName>
    </recommendedName>
</protein>
<dbReference type="Proteomes" id="UP000653305">
    <property type="component" value="Unassembled WGS sequence"/>
</dbReference>
<dbReference type="SUPFAM" id="SSF81383">
    <property type="entry name" value="F-box domain"/>
    <property type="match status" value="1"/>
</dbReference>
<dbReference type="SUPFAM" id="SSF52047">
    <property type="entry name" value="RNI-like"/>
    <property type="match status" value="1"/>
</dbReference>
<dbReference type="AlphaFoldDB" id="A0A830C9K1"/>
<evidence type="ECO:0000313" key="4">
    <source>
        <dbReference type="Proteomes" id="UP000653305"/>
    </source>
</evidence>
<dbReference type="PANTHER" id="PTHR34145">
    <property type="entry name" value="OS02G0105600 PROTEIN"/>
    <property type="match status" value="1"/>
</dbReference>
<proteinExistence type="predicted"/>
<feature type="domain" description="F-box" evidence="1">
    <location>
        <begin position="30"/>
        <end position="68"/>
    </location>
</feature>
<dbReference type="Gene3D" id="3.80.10.10">
    <property type="entry name" value="Ribonuclease Inhibitor"/>
    <property type="match status" value="1"/>
</dbReference>
<name>A0A830C9K1_9LAMI</name>
<dbReference type="Gene3D" id="1.20.1280.50">
    <property type="match status" value="1"/>
</dbReference>
<dbReference type="InterPro" id="IPR001810">
    <property type="entry name" value="F-box_dom"/>
</dbReference>
<evidence type="ECO:0008006" key="5">
    <source>
        <dbReference type="Google" id="ProtNLM"/>
    </source>
</evidence>
<accession>A0A830C9K1</accession>
<reference evidence="3" key="1">
    <citation type="submission" date="2020-07" db="EMBL/GenBank/DDBJ databases">
        <title>Ethylene signaling mediates host invasion by parasitic plants.</title>
        <authorList>
            <person name="Yoshida S."/>
        </authorList>
    </citation>
    <scope>NUCLEOTIDE SEQUENCE</scope>
    <source>
        <strain evidence="3">Okayama</strain>
    </source>
</reference>
<dbReference type="InterPro" id="IPR032675">
    <property type="entry name" value="LRR_dom_sf"/>
</dbReference>
<dbReference type="InterPro" id="IPR055357">
    <property type="entry name" value="LRR_At1g61320_AtMIF1"/>
</dbReference>
<evidence type="ECO:0000259" key="2">
    <source>
        <dbReference type="Pfam" id="PF23622"/>
    </source>
</evidence>
<dbReference type="CDD" id="cd22160">
    <property type="entry name" value="F-box_AtFBL13-like"/>
    <property type="match status" value="1"/>
</dbReference>
<comment type="caution">
    <text evidence="3">The sequence shown here is derived from an EMBL/GenBank/DDBJ whole genome shotgun (WGS) entry which is preliminary data.</text>
</comment>